<comment type="catalytic activity">
    <reaction evidence="8">
        <text>tRNA(Trp) + L-tryptophan + ATP = L-tryptophyl-tRNA(Trp) + AMP + diphosphate + H(+)</text>
        <dbReference type="Rhea" id="RHEA:24080"/>
        <dbReference type="Rhea" id="RHEA-COMP:9671"/>
        <dbReference type="Rhea" id="RHEA-COMP:9705"/>
        <dbReference type="ChEBI" id="CHEBI:15378"/>
        <dbReference type="ChEBI" id="CHEBI:30616"/>
        <dbReference type="ChEBI" id="CHEBI:33019"/>
        <dbReference type="ChEBI" id="CHEBI:57912"/>
        <dbReference type="ChEBI" id="CHEBI:78442"/>
        <dbReference type="ChEBI" id="CHEBI:78535"/>
        <dbReference type="ChEBI" id="CHEBI:456215"/>
        <dbReference type="EC" id="6.1.1.2"/>
    </reaction>
</comment>
<dbReference type="InterPro" id="IPR002305">
    <property type="entry name" value="aa-tRNA-synth_Ic"/>
</dbReference>
<evidence type="ECO:0000313" key="11">
    <source>
        <dbReference type="EMBL" id="OGL54593.1"/>
    </source>
</evidence>
<dbReference type="Gene3D" id="1.10.240.10">
    <property type="entry name" value="Tyrosyl-Transfer RNA Synthetase"/>
    <property type="match status" value="1"/>
</dbReference>
<dbReference type="PANTHER" id="PTHR43766:SF1">
    <property type="entry name" value="TRYPTOPHAN--TRNA LIGASE, MITOCHONDRIAL"/>
    <property type="match status" value="1"/>
</dbReference>
<evidence type="ECO:0000256" key="7">
    <source>
        <dbReference type="ARBA" id="ARBA00023146"/>
    </source>
</evidence>
<proteinExistence type="inferred from homology"/>
<organism evidence="11 12">
    <name type="scientific">Candidatus Schekmanbacteria bacterium RIFCSPLOWO2_12_FULL_38_15</name>
    <dbReference type="NCBI Taxonomy" id="1817883"/>
    <lineage>
        <taxon>Bacteria</taxon>
        <taxon>Candidatus Schekmaniibacteriota</taxon>
    </lineage>
</organism>
<comment type="similarity">
    <text evidence="1 10">Belongs to the class-I aminoacyl-tRNA synthetase family.</text>
</comment>
<dbReference type="AlphaFoldDB" id="A0A1F7SLE3"/>
<dbReference type="EMBL" id="MGDI01000011">
    <property type="protein sequence ID" value="OGL54593.1"/>
    <property type="molecule type" value="Genomic_DNA"/>
</dbReference>
<sequence>MKKEIALSGMRPTGKLHLGHLIGVLENWIKIQDEYDSFFFVADWHALTTEYSNPTMIKDLGREMVLDWLAAGINPEKAIIFLQSDISEHAELHLILSMIVPVPWLERVPSYKEMKEELTNKDLSTYGFLGYPLLQASDILIYKSNIVPVGIDQVPHIELTREVARRFNHIYGKEVFAEPQAKLTETSKLLGLDGRKMGKSYNNCIYLSDSSEEIRQKVMTMMTDPQRVKRTDCGNPELSVVFSYHKILSPPETVKEIDDKCRNAKIGCIDCKKELLKNLLEYISKFQERRSVLSKKWKDADEILLLGGRKAKEVASETIREAKEAMRIG</sequence>
<dbReference type="InterPro" id="IPR014729">
    <property type="entry name" value="Rossmann-like_a/b/a_fold"/>
</dbReference>
<dbReference type="CDD" id="cd00806">
    <property type="entry name" value="TrpRS_core"/>
    <property type="match status" value="1"/>
</dbReference>
<keyword evidence="3 10" id="KW-0436">Ligase</keyword>
<dbReference type="Proteomes" id="UP000178082">
    <property type="component" value="Unassembled WGS sequence"/>
</dbReference>
<gene>
    <name evidence="11" type="ORF">A3G31_10455</name>
</gene>
<keyword evidence="7 10" id="KW-0030">Aminoacyl-tRNA synthetase</keyword>
<dbReference type="GO" id="GO:0006436">
    <property type="term" value="P:tryptophanyl-tRNA aminoacylation"/>
    <property type="evidence" value="ECO:0007669"/>
    <property type="project" value="UniProtKB-UniRule"/>
</dbReference>
<comment type="caution">
    <text evidence="11">The sequence shown here is derived from an EMBL/GenBank/DDBJ whole genome shotgun (WGS) entry which is preliminary data.</text>
</comment>
<protein>
    <recommendedName>
        <fullName evidence="2 9">Tryptophan--tRNA ligase</fullName>
        <ecNumber evidence="2 9">6.1.1.2</ecNumber>
    </recommendedName>
</protein>
<dbReference type="InterPro" id="IPR001412">
    <property type="entry name" value="aa-tRNA-synth_I_CS"/>
</dbReference>
<evidence type="ECO:0000256" key="10">
    <source>
        <dbReference type="RuleBase" id="RU363036"/>
    </source>
</evidence>
<dbReference type="SUPFAM" id="SSF52374">
    <property type="entry name" value="Nucleotidylyl transferase"/>
    <property type="match status" value="1"/>
</dbReference>
<dbReference type="FunFam" id="1.10.240.10:FF:000005">
    <property type="entry name" value="Tryptophan--tRNA ligase"/>
    <property type="match status" value="1"/>
</dbReference>
<dbReference type="PROSITE" id="PS00178">
    <property type="entry name" value="AA_TRNA_LIGASE_I"/>
    <property type="match status" value="1"/>
</dbReference>
<dbReference type="InterPro" id="IPR050203">
    <property type="entry name" value="Trp-tRNA_synthetase"/>
</dbReference>
<dbReference type="Pfam" id="PF00579">
    <property type="entry name" value="tRNA-synt_1b"/>
    <property type="match status" value="1"/>
</dbReference>
<keyword evidence="6 10" id="KW-0648">Protein biosynthesis</keyword>
<evidence type="ECO:0000313" key="12">
    <source>
        <dbReference type="Proteomes" id="UP000178082"/>
    </source>
</evidence>
<reference evidence="11 12" key="1">
    <citation type="journal article" date="2016" name="Nat. Commun.">
        <title>Thousands of microbial genomes shed light on interconnected biogeochemical processes in an aquifer system.</title>
        <authorList>
            <person name="Anantharaman K."/>
            <person name="Brown C.T."/>
            <person name="Hug L.A."/>
            <person name="Sharon I."/>
            <person name="Castelle C.J."/>
            <person name="Probst A.J."/>
            <person name="Thomas B.C."/>
            <person name="Singh A."/>
            <person name="Wilkins M.J."/>
            <person name="Karaoz U."/>
            <person name="Brodie E.L."/>
            <person name="Williams K.H."/>
            <person name="Hubbard S.S."/>
            <person name="Banfield J.F."/>
        </authorList>
    </citation>
    <scope>NUCLEOTIDE SEQUENCE [LARGE SCALE GENOMIC DNA]</scope>
</reference>
<dbReference type="GO" id="GO:0004830">
    <property type="term" value="F:tryptophan-tRNA ligase activity"/>
    <property type="evidence" value="ECO:0007669"/>
    <property type="project" value="UniProtKB-UniRule"/>
</dbReference>
<dbReference type="PANTHER" id="PTHR43766">
    <property type="entry name" value="TRYPTOPHAN--TRNA LIGASE, MITOCHONDRIAL"/>
    <property type="match status" value="1"/>
</dbReference>
<accession>A0A1F7SLE3</accession>
<keyword evidence="5 10" id="KW-0067">ATP-binding</keyword>
<evidence type="ECO:0000256" key="6">
    <source>
        <dbReference type="ARBA" id="ARBA00022917"/>
    </source>
</evidence>
<evidence type="ECO:0000256" key="2">
    <source>
        <dbReference type="ARBA" id="ARBA00013161"/>
    </source>
</evidence>
<dbReference type="EC" id="6.1.1.2" evidence="2 9"/>
<dbReference type="GO" id="GO:0005524">
    <property type="term" value="F:ATP binding"/>
    <property type="evidence" value="ECO:0007669"/>
    <property type="project" value="UniProtKB-KW"/>
</dbReference>
<evidence type="ECO:0000256" key="1">
    <source>
        <dbReference type="ARBA" id="ARBA00005594"/>
    </source>
</evidence>
<dbReference type="Gene3D" id="3.40.50.620">
    <property type="entry name" value="HUPs"/>
    <property type="match status" value="1"/>
</dbReference>
<dbReference type="GO" id="GO:0005829">
    <property type="term" value="C:cytosol"/>
    <property type="evidence" value="ECO:0007669"/>
    <property type="project" value="TreeGrafter"/>
</dbReference>
<evidence type="ECO:0000256" key="9">
    <source>
        <dbReference type="NCBIfam" id="TIGR00233"/>
    </source>
</evidence>
<evidence type="ECO:0000256" key="8">
    <source>
        <dbReference type="ARBA" id="ARBA00049929"/>
    </source>
</evidence>
<name>A0A1F7SLE3_9BACT</name>
<dbReference type="PRINTS" id="PR01039">
    <property type="entry name" value="TRNASYNTHTRP"/>
</dbReference>
<dbReference type="NCBIfam" id="TIGR00233">
    <property type="entry name" value="trpS"/>
    <property type="match status" value="1"/>
</dbReference>
<evidence type="ECO:0000256" key="5">
    <source>
        <dbReference type="ARBA" id="ARBA00022840"/>
    </source>
</evidence>
<dbReference type="InterPro" id="IPR002306">
    <property type="entry name" value="Trp-tRNA-ligase"/>
</dbReference>
<keyword evidence="4 10" id="KW-0547">Nucleotide-binding</keyword>
<dbReference type="STRING" id="1817883.A3G31_10455"/>
<evidence type="ECO:0000256" key="3">
    <source>
        <dbReference type="ARBA" id="ARBA00022598"/>
    </source>
</evidence>
<evidence type="ECO:0000256" key="4">
    <source>
        <dbReference type="ARBA" id="ARBA00022741"/>
    </source>
</evidence>